<dbReference type="Proteomes" id="UP000823749">
    <property type="component" value="Chromosome 7"/>
</dbReference>
<keyword evidence="3" id="KW-1185">Reference proteome</keyword>
<comment type="caution">
    <text evidence="2">The sequence shown here is derived from an EMBL/GenBank/DDBJ whole genome shotgun (WGS) entry which is preliminary data.</text>
</comment>
<dbReference type="AlphaFoldDB" id="A0AAV6JRS9"/>
<gene>
    <name evidence="2" type="ORF">RHGRI_022131</name>
</gene>
<evidence type="ECO:0000313" key="2">
    <source>
        <dbReference type="EMBL" id="KAG5542484.1"/>
    </source>
</evidence>
<accession>A0AAV6JRS9</accession>
<proteinExistence type="predicted"/>
<feature type="region of interest" description="Disordered" evidence="1">
    <location>
        <begin position="92"/>
        <end position="120"/>
    </location>
</feature>
<sequence length="167" mass="18827">MSTRFLQTNHGKMLYEEYRRKFESKQMFQDNFDLQYSHVTVDTNCSRNKPMSLMTQLSFEGQNMSKVLSSSSQLFHNGFGVSKHGDQLQVDEVEENKSDTELRTEVSQERTSDDGDAGALERSHFIGEAAAARMATTWAMEACWETVTLEGGFQAVASGPVPFLYSV</sequence>
<organism evidence="2 3">
    <name type="scientific">Rhododendron griersonianum</name>
    <dbReference type="NCBI Taxonomy" id="479676"/>
    <lineage>
        <taxon>Eukaryota</taxon>
        <taxon>Viridiplantae</taxon>
        <taxon>Streptophyta</taxon>
        <taxon>Embryophyta</taxon>
        <taxon>Tracheophyta</taxon>
        <taxon>Spermatophyta</taxon>
        <taxon>Magnoliopsida</taxon>
        <taxon>eudicotyledons</taxon>
        <taxon>Gunneridae</taxon>
        <taxon>Pentapetalae</taxon>
        <taxon>asterids</taxon>
        <taxon>Ericales</taxon>
        <taxon>Ericaceae</taxon>
        <taxon>Ericoideae</taxon>
        <taxon>Rhodoreae</taxon>
        <taxon>Rhododendron</taxon>
    </lineage>
</organism>
<evidence type="ECO:0000256" key="1">
    <source>
        <dbReference type="SAM" id="MobiDB-lite"/>
    </source>
</evidence>
<feature type="compositionally biased region" description="Basic and acidic residues" evidence="1">
    <location>
        <begin position="95"/>
        <end position="120"/>
    </location>
</feature>
<name>A0AAV6JRS9_9ERIC</name>
<protein>
    <submittedName>
        <fullName evidence="2">Uncharacterized protein</fullName>
    </submittedName>
</protein>
<evidence type="ECO:0000313" key="3">
    <source>
        <dbReference type="Proteomes" id="UP000823749"/>
    </source>
</evidence>
<dbReference type="EMBL" id="JACTNZ010000007">
    <property type="protein sequence ID" value="KAG5542484.1"/>
    <property type="molecule type" value="Genomic_DNA"/>
</dbReference>
<reference evidence="2" key="1">
    <citation type="submission" date="2020-08" db="EMBL/GenBank/DDBJ databases">
        <title>Plant Genome Project.</title>
        <authorList>
            <person name="Zhang R.-G."/>
        </authorList>
    </citation>
    <scope>NUCLEOTIDE SEQUENCE</scope>
    <source>
        <strain evidence="2">WSP0</strain>
        <tissue evidence="2">Leaf</tissue>
    </source>
</reference>